<accession>A0A448Z2L2</accession>
<dbReference type="EMBL" id="CAACVS010000082">
    <property type="protein sequence ID" value="VEU36250.1"/>
    <property type="molecule type" value="Genomic_DNA"/>
</dbReference>
<sequence length="249" mass="29095">MDKDRLWMPSSGLQKRREERTILSPHVFANYHSPTPTDSTVEKDGACIQDYGFQSSPHPSDSFEVSLHRLPRTLNSEIELVFPEIASQAKREKREQAKHKKDECTKENTKRNDHKREYLVIPTFHVTRFSILERNDRTEDERIRVFLRFRDFATEFKHRLSQKDPFSRLDIPDIDGASTFSDSVHTNSAYDEVASTRSILGYSTFLYMGIQIVQHPRIGYEKLAIHTIVAYANCRHAAETYLELLKKYQ</sequence>
<gene>
    <name evidence="2" type="ORF">PSNMU_V1.4_AUG-EV-PASAV3_0029260</name>
</gene>
<evidence type="ECO:0000313" key="3">
    <source>
        <dbReference type="Proteomes" id="UP000291116"/>
    </source>
</evidence>
<protein>
    <submittedName>
        <fullName evidence="2">Uncharacterized protein</fullName>
    </submittedName>
</protein>
<proteinExistence type="predicted"/>
<name>A0A448Z2L2_9STRA</name>
<dbReference type="Proteomes" id="UP000291116">
    <property type="component" value="Unassembled WGS sequence"/>
</dbReference>
<keyword evidence="3" id="KW-1185">Reference proteome</keyword>
<dbReference type="AlphaFoldDB" id="A0A448Z2L2"/>
<organism evidence="2 3">
    <name type="scientific">Pseudo-nitzschia multistriata</name>
    <dbReference type="NCBI Taxonomy" id="183589"/>
    <lineage>
        <taxon>Eukaryota</taxon>
        <taxon>Sar</taxon>
        <taxon>Stramenopiles</taxon>
        <taxon>Ochrophyta</taxon>
        <taxon>Bacillariophyta</taxon>
        <taxon>Bacillariophyceae</taxon>
        <taxon>Bacillariophycidae</taxon>
        <taxon>Bacillariales</taxon>
        <taxon>Bacillariaceae</taxon>
        <taxon>Pseudo-nitzschia</taxon>
    </lineage>
</organism>
<evidence type="ECO:0000313" key="2">
    <source>
        <dbReference type="EMBL" id="VEU36250.1"/>
    </source>
</evidence>
<feature type="region of interest" description="Disordered" evidence="1">
    <location>
        <begin position="1"/>
        <end position="20"/>
    </location>
</feature>
<reference evidence="2 3" key="1">
    <citation type="submission" date="2019-01" db="EMBL/GenBank/DDBJ databases">
        <authorList>
            <person name="Ferrante I. M."/>
        </authorList>
    </citation>
    <scope>NUCLEOTIDE SEQUENCE [LARGE SCALE GENOMIC DNA]</scope>
    <source>
        <strain evidence="2 3">B856</strain>
    </source>
</reference>
<dbReference type="OrthoDB" id="10470693at2759"/>
<feature type="region of interest" description="Disordered" evidence="1">
    <location>
        <begin position="90"/>
        <end position="111"/>
    </location>
</feature>
<evidence type="ECO:0000256" key="1">
    <source>
        <dbReference type="SAM" id="MobiDB-lite"/>
    </source>
</evidence>